<protein>
    <submittedName>
        <fullName evidence="1">Uncharacterized protein</fullName>
    </submittedName>
</protein>
<sequence length="161" mass="18699">MKELTIENLKELLETQEEFESKEYLINLESLKIAYAVKFFKWLDNLGFYNFWEVKSNGSELLNDLADMLACGLSIANKMNVHINNKIVSESNDFLKEVEETPLSLEDNKVFKAFWEDLSYLISKKSPINDDILTFVLVPINLALDYHSIEELIGTYKKKYG</sequence>
<organism evidence="1 2">
    <name type="scientific">Staphylococcus hyicus</name>
    <dbReference type="NCBI Taxonomy" id="1284"/>
    <lineage>
        <taxon>Bacteria</taxon>
        <taxon>Bacillati</taxon>
        <taxon>Bacillota</taxon>
        <taxon>Bacilli</taxon>
        <taxon>Bacillales</taxon>
        <taxon>Staphylococcaceae</taxon>
        <taxon>Staphylococcus</taxon>
    </lineage>
</organism>
<name>A0ACD5FN02_STAHY</name>
<dbReference type="EMBL" id="CP171742">
    <property type="protein sequence ID" value="XKR69625.1"/>
    <property type="molecule type" value="Genomic_DNA"/>
</dbReference>
<proteinExistence type="predicted"/>
<dbReference type="Proteomes" id="UP001234913">
    <property type="component" value="Chromosome"/>
</dbReference>
<evidence type="ECO:0000313" key="2">
    <source>
        <dbReference type="Proteomes" id="UP001234913"/>
    </source>
</evidence>
<gene>
    <name evidence="1" type="ORF">QUC96_001885</name>
</gene>
<reference evidence="1" key="1">
    <citation type="submission" date="2024-09" db="EMBL/GenBank/DDBJ databases">
        <authorList>
            <person name="Gagne-Thivierge C."/>
        </authorList>
    </citation>
    <scope>NUCLEOTIDE SEQUENCE</scope>
    <source>
        <strain evidence="1">SC310</strain>
    </source>
</reference>
<keyword evidence="2" id="KW-1185">Reference proteome</keyword>
<accession>A0ACD5FN02</accession>
<evidence type="ECO:0000313" key="1">
    <source>
        <dbReference type="EMBL" id="XKR69625.1"/>
    </source>
</evidence>